<evidence type="ECO:0000256" key="1">
    <source>
        <dbReference type="ARBA" id="ARBA00003217"/>
    </source>
</evidence>
<dbReference type="Proteomes" id="UP001291930">
    <property type="component" value="Unassembled WGS sequence"/>
</dbReference>
<dbReference type="SUPFAM" id="SSF56601">
    <property type="entry name" value="beta-lactamase/transpeptidase-like"/>
    <property type="match status" value="1"/>
</dbReference>
<evidence type="ECO:0000256" key="14">
    <source>
        <dbReference type="SAM" id="SignalP"/>
    </source>
</evidence>
<dbReference type="PANTHER" id="PTHR21581">
    <property type="entry name" value="D-ALANYL-D-ALANINE CARBOXYPEPTIDASE"/>
    <property type="match status" value="1"/>
</dbReference>
<evidence type="ECO:0000313" key="17">
    <source>
        <dbReference type="Proteomes" id="UP001291930"/>
    </source>
</evidence>
<keyword evidence="6" id="KW-0645">Protease</keyword>
<keyword evidence="7 14" id="KW-0732">Signal</keyword>
<dbReference type="InterPro" id="IPR037167">
    <property type="entry name" value="Peptidase_S11_C_sf"/>
</dbReference>
<gene>
    <name evidence="16" type="ORF">U2I54_09655</name>
</gene>
<name>A0ABU5JVB6_9BACI</name>
<dbReference type="InterPro" id="IPR018044">
    <property type="entry name" value="Peptidase_S11"/>
</dbReference>
<dbReference type="PRINTS" id="PR00725">
    <property type="entry name" value="DADACBPTASE1"/>
</dbReference>
<evidence type="ECO:0000256" key="6">
    <source>
        <dbReference type="ARBA" id="ARBA00022670"/>
    </source>
</evidence>
<dbReference type="Pfam" id="PF07943">
    <property type="entry name" value="PBP5_C"/>
    <property type="match status" value="1"/>
</dbReference>
<organism evidence="16 17">
    <name type="scientific">Bacillus bingmayongensis</name>
    <dbReference type="NCBI Taxonomy" id="1150157"/>
    <lineage>
        <taxon>Bacteria</taxon>
        <taxon>Bacillati</taxon>
        <taxon>Bacillota</taxon>
        <taxon>Bacilli</taxon>
        <taxon>Bacillales</taxon>
        <taxon>Bacillaceae</taxon>
        <taxon>Bacillus</taxon>
    </lineage>
</organism>
<dbReference type="InterPro" id="IPR012907">
    <property type="entry name" value="Peptidase_S11_C"/>
</dbReference>
<dbReference type="Gene3D" id="3.40.710.10">
    <property type="entry name" value="DD-peptidase/beta-lactamase superfamily"/>
    <property type="match status" value="1"/>
</dbReference>
<evidence type="ECO:0000256" key="13">
    <source>
        <dbReference type="RuleBase" id="RU004016"/>
    </source>
</evidence>
<dbReference type="PANTHER" id="PTHR21581:SF6">
    <property type="entry name" value="TRAFFICKING PROTEIN PARTICLE COMPLEX SUBUNIT 12"/>
    <property type="match status" value="1"/>
</dbReference>
<keyword evidence="11" id="KW-0961">Cell wall biogenesis/degradation</keyword>
<comment type="caution">
    <text evidence="16">The sequence shown here is derived from an EMBL/GenBank/DDBJ whole genome shotgun (WGS) entry which is preliminary data.</text>
</comment>
<protein>
    <recommendedName>
        <fullName evidence="4">serine-type D-Ala-D-Ala carboxypeptidase</fullName>
        <ecNumber evidence="4">3.4.16.4</ecNumber>
    </recommendedName>
</protein>
<evidence type="ECO:0000259" key="15">
    <source>
        <dbReference type="SMART" id="SM00936"/>
    </source>
</evidence>
<evidence type="ECO:0000256" key="11">
    <source>
        <dbReference type="ARBA" id="ARBA00023316"/>
    </source>
</evidence>
<feature type="domain" description="Peptidase S11 D-Ala-D-Ala carboxypeptidase A C-terminal" evidence="15">
    <location>
        <begin position="283"/>
        <end position="374"/>
    </location>
</feature>
<keyword evidence="10" id="KW-0573">Peptidoglycan synthesis</keyword>
<dbReference type="Gene3D" id="2.60.410.10">
    <property type="entry name" value="D-Ala-D-Ala carboxypeptidase, C-terminal domain"/>
    <property type="match status" value="1"/>
</dbReference>
<accession>A0ABU5JVB6</accession>
<evidence type="ECO:0000256" key="9">
    <source>
        <dbReference type="ARBA" id="ARBA00022960"/>
    </source>
</evidence>
<dbReference type="EMBL" id="JAXOVW010000015">
    <property type="protein sequence ID" value="MDZ5607364.1"/>
    <property type="molecule type" value="Genomic_DNA"/>
</dbReference>
<evidence type="ECO:0000256" key="5">
    <source>
        <dbReference type="ARBA" id="ARBA00022645"/>
    </source>
</evidence>
<evidence type="ECO:0000256" key="3">
    <source>
        <dbReference type="ARBA" id="ARBA00007164"/>
    </source>
</evidence>
<dbReference type="RefSeq" id="WP_221782168.1">
    <property type="nucleotide sequence ID" value="NZ_JAIKLI010000153.1"/>
</dbReference>
<evidence type="ECO:0000256" key="10">
    <source>
        <dbReference type="ARBA" id="ARBA00022984"/>
    </source>
</evidence>
<dbReference type="Pfam" id="PF00768">
    <property type="entry name" value="Peptidase_S11"/>
    <property type="match status" value="1"/>
</dbReference>
<keyword evidence="5 16" id="KW-0121">Carboxypeptidase</keyword>
<evidence type="ECO:0000256" key="7">
    <source>
        <dbReference type="ARBA" id="ARBA00022729"/>
    </source>
</evidence>
<evidence type="ECO:0000256" key="12">
    <source>
        <dbReference type="ARBA" id="ARBA00034000"/>
    </source>
</evidence>
<keyword evidence="8 16" id="KW-0378">Hydrolase</keyword>
<reference evidence="17" key="1">
    <citation type="submission" date="2023-11" db="EMBL/GenBank/DDBJ databases">
        <title>Genome Sequence of Bacillus pseudomycoides stain BUPM19.</title>
        <authorList>
            <person name="Farhat A."/>
        </authorList>
    </citation>
    <scope>NUCLEOTIDE SEQUENCE [LARGE SCALE GENOMIC DNA]</scope>
    <source>
        <strain evidence="17">BUPM19</strain>
    </source>
</reference>
<sequence length="392" mass="43458">MKRVFGILVCFMLLFSGVSVGFAESEKTEVEAGPKLAEQASSAIVIEQDTGKVLFEKSPNEKLPPASMTKIMTMLLIMEQVEKGKLKLEDKVRASEHAASMGGSQIFLEPGEEMTVNEMLKGIAIASGNDASVAVAEHIAGSEEGFVNMMNKKAKDLGLKNTHFQNPTGLPAKDHYSTAYDMSIMAKELMKYPLIRKYTGKYEDYLRENTEKKFWLVNTNKLVRFYPGVDGVKTGFTTEAKYCLTASAEKNGMRVISVVMGAPTSKERNNQVTKLLDYAFGQYTTKKLYKRGEKIQTVKVGKGKKEKVDLVASDNVSLLMKKGENMDKVKQEVIAEKKVKAPIKKGDALGTLVIKKDKDVLLKQTIVAKEDVAAASWWELFKRTLGMFSTSK</sequence>
<proteinExistence type="inferred from homology"/>
<keyword evidence="17" id="KW-1185">Reference proteome</keyword>
<dbReference type="GO" id="GO:0004180">
    <property type="term" value="F:carboxypeptidase activity"/>
    <property type="evidence" value="ECO:0007669"/>
    <property type="project" value="UniProtKB-KW"/>
</dbReference>
<dbReference type="SMART" id="SM00936">
    <property type="entry name" value="PBP5_C"/>
    <property type="match status" value="1"/>
</dbReference>
<comment type="catalytic activity">
    <reaction evidence="12">
        <text>Preferential cleavage: (Ac)2-L-Lys-D-Ala-|-D-Ala. Also transpeptidation of peptidyl-alanyl moieties that are N-acyl substituents of D-alanine.</text>
        <dbReference type="EC" id="3.4.16.4"/>
    </reaction>
</comment>
<evidence type="ECO:0000256" key="2">
    <source>
        <dbReference type="ARBA" id="ARBA00004752"/>
    </source>
</evidence>
<comment type="pathway">
    <text evidence="2">Cell wall biogenesis; peptidoglycan biosynthesis.</text>
</comment>
<evidence type="ECO:0000256" key="4">
    <source>
        <dbReference type="ARBA" id="ARBA00012448"/>
    </source>
</evidence>
<feature type="chain" id="PRO_5046001137" description="serine-type D-Ala-D-Ala carboxypeptidase" evidence="14">
    <location>
        <begin position="24"/>
        <end position="392"/>
    </location>
</feature>
<dbReference type="EC" id="3.4.16.4" evidence="4"/>
<keyword evidence="9" id="KW-0133">Cell shape</keyword>
<dbReference type="SUPFAM" id="SSF69189">
    <property type="entry name" value="Penicillin-binding protein associated domain"/>
    <property type="match status" value="1"/>
</dbReference>
<dbReference type="InterPro" id="IPR001967">
    <property type="entry name" value="Peptidase_S11_N"/>
</dbReference>
<evidence type="ECO:0000313" key="16">
    <source>
        <dbReference type="EMBL" id="MDZ5607364.1"/>
    </source>
</evidence>
<dbReference type="InterPro" id="IPR012338">
    <property type="entry name" value="Beta-lactam/transpept-like"/>
</dbReference>
<feature type="signal peptide" evidence="14">
    <location>
        <begin position="1"/>
        <end position="23"/>
    </location>
</feature>
<comment type="similarity">
    <text evidence="3 13">Belongs to the peptidase S11 family.</text>
</comment>
<comment type="function">
    <text evidence="1">Removes C-terminal D-alanyl residues from sugar-peptide cell wall precursors.</text>
</comment>
<evidence type="ECO:0000256" key="8">
    <source>
        <dbReference type="ARBA" id="ARBA00022801"/>
    </source>
</evidence>
<dbReference type="InterPro" id="IPR015956">
    <property type="entry name" value="Peniciliin-bd_prot_C_sf"/>
</dbReference>